<gene>
    <name evidence="2" type="ORF">N7469_007538</name>
</gene>
<feature type="compositionally biased region" description="Basic and acidic residues" evidence="1">
    <location>
        <begin position="460"/>
        <end position="470"/>
    </location>
</feature>
<feature type="region of interest" description="Disordered" evidence="1">
    <location>
        <begin position="206"/>
        <end position="245"/>
    </location>
</feature>
<evidence type="ECO:0000313" key="3">
    <source>
        <dbReference type="Proteomes" id="UP001147733"/>
    </source>
</evidence>
<dbReference type="OrthoDB" id="4346202at2759"/>
<feature type="compositionally biased region" description="Basic and acidic residues" evidence="1">
    <location>
        <begin position="478"/>
        <end position="492"/>
    </location>
</feature>
<feature type="region of interest" description="Disordered" evidence="1">
    <location>
        <begin position="460"/>
        <end position="502"/>
    </location>
</feature>
<accession>A0A9W9NWM3</accession>
<name>A0A9W9NWM3_PENCI</name>
<comment type="caution">
    <text evidence="2">The sequence shown here is derived from an EMBL/GenBank/DDBJ whole genome shotgun (WGS) entry which is preliminary data.</text>
</comment>
<reference evidence="2" key="2">
    <citation type="journal article" date="2023" name="IMA Fungus">
        <title>Comparative genomic study of the Penicillium genus elucidates a diverse pangenome and 15 lateral gene transfer events.</title>
        <authorList>
            <person name="Petersen C."/>
            <person name="Sorensen T."/>
            <person name="Nielsen M.R."/>
            <person name="Sondergaard T.E."/>
            <person name="Sorensen J.L."/>
            <person name="Fitzpatrick D.A."/>
            <person name="Frisvad J.C."/>
            <person name="Nielsen K.L."/>
        </authorList>
    </citation>
    <scope>NUCLEOTIDE SEQUENCE</scope>
    <source>
        <strain evidence="2">IBT 23319</strain>
    </source>
</reference>
<proteinExistence type="predicted"/>
<dbReference type="RefSeq" id="XP_056499897.1">
    <property type="nucleotide sequence ID" value="XM_056646456.1"/>
</dbReference>
<protein>
    <submittedName>
        <fullName evidence="2">Uncharacterized protein</fullName>
    </submittedName>
</protein>
<feature type="compositionally biased region" description="Polar residues" evidence="1">
    <location>
        <begin position="207"/>
        <end position="221"/>
    </location>
</feature>
<evidence type="ECO:0000313" key="2">
    <source>
        <dbReference type="EMBL" id="KAJ5227532.1"/>
    </source>
</evidence>
<keyword evidence="3" id="KW-1185">Reference proteome</keyword>
<organism evidence="2 3">
    <name type="scientific">Penicillium citrinum</name>
    <dbReference type="NCBI Taxonomy" id="5077"/>
    <lineage>
        <taxon>Eukaryota</taxon>
        <taxon>Fungi</taxon>
        <taxon>Dikarya</taxon>
        <taxon>Ascomycota</taxon>
        <taxon>Pezizomycotina</taxon>
        <taxon>Eurotiomycetes</taxon>
        <taxon>Eurotiomycetidae</taxon>
        <taxon>Eurotiales</taxon>
        <taxon>Aspergillaceae</taxon>
        <taxon>Penicillium</taxon>
    </lineage>
</organism>
<sequence length="502" mass="55155">MEHGAGYQMGATNRQRICEPWMSTLDTFMPFDQSFQMREAFGHFVRPVPPVHESSVSEEEYNVFLAQCTTFGPSSSSDDYHSSNHSLIESSVPAWANLPICDSKLDETFGSLNGEPPRGGLNVMNMLDGPISPASDISSAPVSLVESAANGLDTPFGDFPAAKMASTLPRPEFNTTAARSHPMDPDALSATSRSSLPALDADLHSTGLITPDTSPIKTVGTTCAKGRRGRQNPPKAKDTTDTKPNNRIHREASIDEKEFSESEIPPEEIMGMTWGDIQQLQINGKRRCPLLFTSRAEAIRTQHDTLRENDEDETIPITSVEKQLLVTLIIMAMKDISIAQDSKAKKSQWSTFINKIEAAEQLEWGSWTLLETIVTAQNSCKKHIGIRSAKKQYATFGDRFIAVLAALKRSKCLCKSAVYPHTTIHLAENPPSALGGRKSNKRLNNRKAVQIKAGKVAMAKEREDIVKDEDTSPSPASLKHEAQEISEDERISHGPTKRARAS</sequence>
<dbReference type="Proteomes" id="UP001147733">
    <property type="component" value="Unassembled WGS sequence"/>
</dbReference>
<evidence type="ECO:0000256" key="1">
    <source>
        <dbReference type="SAM" id="MobiDB-lite"/>
    </source>
</evidence>
<dbReference type="EMBL" id="JAPQKT010000006">
    <property type="protein sequence ID" value="KAJ5227532.1"/>
    <property type="molecule type" value="Genomic_DNA"/>
</dbReference>
<reference evidence="2" key="1">
    <citation type="submission" date="2022-11" db="EMBL/GenBank/DDBJ databases">
        <authorList>
            <person name="Petersen C."/>
        </authorList>
    </citation>
    <scope>NUCLEOTIDE SEQUENCE</scope>
    <source>
        <strain evidence="2">IBT 23319</strain>
    </source>
</reference>
<dbReference type="GeneID" id="81385623"/>
<dbReference type="AlphaFoldDB" id="A0A9W9NWM3"/>